<dbReference type="CDD" id="cd06170">
    <property type="entry name" value="LuxR_C_like"/>
    <property type="match status" value="1"/>
</dbReference>
<dbReference type="RefSeq" id="WP_217639025.1">
    <property type="nucleotide sequence ID" value="NZ_FOBS01000039.1"/>
</dbReference>
<evidence type="ECO:0000256" key="3">
    <source>
        <dbReference type="ARBA" id="ARBA00023163"/>
    </source>
</evidence>
<dbReference type="GO" id="GO:0003677">
    <property type="term" value="F:DNA binding"/>
    <property type="evidence" value="ECO:0007669"/>
    <property type="project" value="UniProtKB-KW"/>
</dbReference>
<dbReference type="GO" id="GO:0006355">
    <property type="term" value="P:regulation of DNA-templated transcription"/>
    <property type="evidence" value="ECO:0007669"/>
    <property type="project" value="InterPro"/>
</dbReference>
<gene>
    <name evidence="5" type="ORF">SAMN04489760_13934</name>
</gene>
<evidence type="ECO:0000256" key="1">
    <source>
        <dbReference type="ARBA" id="ARBA00023015"/>
    </source>
</evidence>
<keyword evidence="2" id="KW-0238">DNA-binding</keyword>
<evidence type="ECO:0000313" key="6">
    <source>
        <dbReference type="Proteomes" id="UP000198744"/>
    </source>
</evidence>
<evidence type="ECO:0000313" key="5">
    <source>
        <dbReference type="EMBL" id="SEM72991.1"/>
    </source>
</evidence>
<dbReference type="SUPFAM" id="SSF46894">
    <property type="entry name" value="C-terminal effector domain of the bipartite response regulators"/>
    <property type="match status" value="1"/>
</dbReference>
<dbReference type="Pfam" id="PF00196">
    <property type="entry name" value="GerE"/>
    <property type="match status" value="1"/>
</dbReference>
<dbReference type="Proteomes" id="UP000198744">
    <property type="component" value="Unassembled WGS sequence"/>
</dbReference>
<name>A0A1H8AQI2_9BACT</name>
<dbReference type="PANTHER" id="PTHR44688">
    <property type="entry name" value="DNA-BINDING TRANSCRIPTIONAL ACTIVATOR DEVR_DOSR"/>
    <property type="match status" value="1"/>
</dbReference>
<feature type="domain" description="HTH luxR-type" evidence="4">
    <location>
        <begin position="64"/>
        <end position="129"/>
    </location>
</feature>
<proteinExistence type="predicted"/>
<organism evidence="5 6">
    <name type="scientific">Syntrophus gentianae</name>
    <dbReference type="NCBI Taxonomy" id="43775"/>
    <lineage>
        <taxon>Bacteria</taxon>
        <taxon>Pseudomonadati</taxon>
        <taxon>Thermodesulfobacteriota</taxon>
        <taxon>Syntrophia</taxon>
        <taxon>Syntrophales</taxon>
        <taxon>Syntrophaceae</taxon>
        <taxon>Syntrophus</taxon>
    </lineage>
</organism>
<protein>
    <submittedName>
        <fullName evidence="5">Regulatory protein, luxR family</fullName>
    </submittedName>
</protein>
<reference evidence="5 6" key="1">
    <citation type="submission" date="2016-10" db="EMBL/GenBank/DDBJ databases">
        <authorList>
            <person name="de Groot N.N."/>
        </authorList>
    </citation>
    <scope>NUCLEOTIDE SEQUENCE [LARGE SCALE GENOMIC DNA]</scope>
    <source>
        <strain evidence="5 6">DSM 8423</strain>
    </source>
</reference>
<accession>A0A1H8AQI2</accession>
<keyword evidence="6" id="KW-1185">Reference proteome</keyword>
<sequence length="134" mass="15528">MNHEAKAFGLIDGYTYGGNDAEDLATFWFAGRYIERSKRSKAVIEFVVRALTRPLREMYERNRISDRQKLLSNREIEVLNWLKEGKSTWDISSILKISERTVKFHIGNIMKKLDAINRTHAVAIALRDGLIDPF</sequence>
<dbReference type="InterPro" id="IPR000792">
    <property type="entry name" value="Tscrpt_reg_LuxR_C"/>
</dbReference>
<keyword evidence="1" id="KW-0805">Transcription regulation</keyword>
<dbReference type="PROSITE" id="PS00622">
    <property type="entry name" value="HTH_LUXR_1"/>
    <property type="match status" value="1"/>
</dbReference>
<dbReference type="EMBL" id="FOBS01000039">
    <property type="protein sequence ID" value="SEM72991.1"/>
    <property type="molecule type" value="Genomic_DNA"/>
</dbReference>
<dbReference type="PANTHER" id="PTHR44688:SF25">
    <property type="entry name" value="HTH LUXR-TYPE DOMAIN-CONTAINING PROTEIN"/>
    <property type="match status" value="1"/>
</dbReference>
<evidence type="ECO:0000259" key="4">
    <source>
        <dbReference type="PROSITE" id="PS50043"/>
    </source>
</evidence>
<dbReference type="PROSITE" id="PS50043">
    <property type="entry name" value="HTH_LUXR_2"/>
    <property type="match status" value="1"/>
</dbReference>
<dbReference type="PRINTS" id="PR00038">
    <property type="entry name" value="HTHLUXR"/>
</dbReference>
<evidence type="ECO:0000256" key="2">
    <source>
        <dbReference type="ARBA" id="ARBA00023125"/>
    </source>
</evidence>
<dbReference type="InterPro" id="IPR036388">
    <property type="entry name" value="WH-like_DNA-bd_sf"/>
</dbReference>
<dbReference type="STRING" id="43775.SAMN04489760_13934"/>
<dbReference type="AlphaFoldDB" id="A0A1H8AQI2"/>
<dbReference type="InterPro" id="IPR016032">
    <property type="entry name" value="Sig_transdc_resp-reg_C-effctor"/>
</dbReference>
<dbReference type="Gene3D" id="1.10.10.10">
    <property type="entry name" value="Winged helix-like DNA-binding domain superfamily/Winged helix DNA-binding domain"/>
    <property type="match status" value="1"/>
</dbReference>
<dbReference type="SMART" id="SM00421">
    <property type="entry name" value="HTH_LUXR"/>
    <property type="match status" value="1"/>
</dbReference>
<keyword evidence="3" id="KW-0804">Transcription</keyword>